<dbReference type="Pfam" id="PF13895">
    <property type="entry name" value="Ig_2"/>
    <property type="match status" value="1"/>
</dbReference>
<dbReference type="PROSITE" id="PS01186">
    <property type="entry name" value="EGF_2"/>
    <property type="match status" value="1"/>
</dbReference>
<reference evidence="4" key="2">
    <citation type="submission" date="2020-11" db="EMBL/GenBank/DDBJ databases">
        <authorList>
            <person name="McCartney M.A."/>
            <person name="Auch B."/>
            <person name="Kono T."/>
            <person name="Mallez S."/>
            <person name="Becker A."/>
            <person name="Gohl D.M."/>
            <person name="Silverstein K.A.T."/>
            <person name="Koren S."/>
            <person name="Bechman K.B."/>
            <person name="Herman A."/>
            <person name="Abrahante J.E."/>
            <person name="Garbe J."/>
        </authorList>
    </citation>
    <scope>NUCLEOTIDE SEQUENCE</scope>
    <source>
        <strain evidence="4">Duluth1</strain>
        <tissue evidence="4">Whole animal</tissue>
    </source>
</reference>
<reference evidence="4" key="1">
    <citation type="journal article" date="2019" name="bioRxiv">
        <title>The Genome of the Zebra Mussel, Dreissena polymorpha: A Resource for Invasive Species Research.</title>
        <authorList>
            <person name="McCartney M.A."/>
            <person name="Auch B."/>
            <person name="Kono T."/>
            <person name="Mallez S."/>
            <person name="Zhang Y."/>
            <person name="Obille A."/>
            <person name="Becker A."/>
            <person name="Abrahante J.E."/>
            <person name="Garbe J."/>
            <person name="Badalamenti J.P."/>
            <person name="Herman A."/>
            <person name="Mangelson H."/>
            <person name="Liachko I."/>
            <person name="Sullivan S."/>
            <person name="Sone E.D."/>
            <person name="Koren S."/>
            <person name="Silverstein K.A.T."/>
            <person name="Beckman K.B."/>
            <person name="Gohl D.M."/>
        </authorList>
    </citation>
    <scope>NUCLEOTIDE SEQUENCE</scope>
    <source>
        <strain evidence="4">Duluth1</strain>
        <tissue evidence="4">Whole animal</tissue>
    </source>
</reference>
<dbReference type="InterPro" id="IPR036179">
    <property type="entry name" value="Ig-like_dom_sf"/>
</dbReference>
<feature type="non-terminal residue" evidence="4">
    <location>
        <position position="1"/>
    </location>
</feature>
<feature type="domain" description="Ig-like" evidence="3">
    <location>
        <begin position="557"/>
        <end position="651"/>
    </location>
</feature>
<dbReference type="InterPro" id="IPR000742">
    <property type="entry name" value="EGF"/>
</dbReference>
<gene>
    <name evidence="4" type="ORF">DPMN_031607</name>
</gene>
<keyword evidence="2" id="KW-1133">Transmembrane helix</keyword>
<evidence type="ECO:0000256" key="2">
    <source>
        <dbReference type="SAM" id="Phobius"/>
    </source>
</evidence>
<dbReference type="AlphaFoldDB" id="A0A9D4M2G7"/>
<dbReference type="SMART" id="SM00181">
    <property type="entry name" value="EGF"/>
    <property type="match status" value="9"/>
</dbReference>
<feature type="compositionally biased region" description="Basic residues" evidence="1">
    <location>
        <begin position="987"/>
        <end position="1003"/>
    </location>
</feature>
<sequence length="1027" mass="106592">AGLGDSCSNPTRTCTTTNAVCNFSAENTCQCAGGYVQSGLLCVVSTAGLGDSCRNPTRTCTTTSAVCDTSAGNTCQCAGGYVQSGLLCVVGTANIGEQCRTPAKTCVTTYSFCGPDGFCVCDYGYVLSGTACILNFAGLGDSCANPPRTCSVTNSVCDVTASSTCQCSSGFVRSGAFCVVGYANIGEPCTNPSRSCVTSNTVCAGTCVCASGFIQSGNACFLSTVTIGQSCTNPSRTCTTSNTVCGGSGTCVCANGFVQSGSTCITSNAALGDQCANPSRSCVTANAICGAQGFCVCGTGFVQSGSSCISSSANIGESCVNPPRSCVTGNTVCDTQQGACTCASGFVQSGSTCVSSSVGLGGQCVNPARTCTIANSVCGPQGTCECASGFTSSGSSCVISTATLGQACINPTRTCSVQYSVCREGTCQCDVGYILNGNVCQMPTIGQACAVNVGCQVTATGGTTTNPQCITGRCACPTGYYTYNNVCFEKSTTGATCDARVANSCLDDQASCTGTPATCTCNFGYTFVSGYCIIVNASDCPVNTQIPSTQPGAINAPDVYVGATCYQVDLGASNTMRCMDTKYQAALQSANWFKMPGYTAVVKSTGGFINGDISNTNMTVSNAQNVYGGNYICTLCYGSGFTRCTNSSQVQLLVKGAAIQSTSLTANPSVNVVRGGSFTFTCGTSPAGVATSFTFYKGSDVVQSGPSSTYFISSVQAVHDGSYTCLATNTNSQRTSDIYVIAAQYKPEYFLSGGGDTQTVFHDFANGDVQITCASMSANPPVSLYSFFNSSGSLLFSGLTPTYTVTGEQGYQRYSCTAANALGVSSAQFIEVTEPETNPGTGAATQDDGIGTGTIVAIVLGIIFLLLLIIIIIVCCCSYGWCRKKEKVQPEVIVEPPRVKPYIPRTIASATPSVRTAKDVGVMVHGVPVTEEFEPVYSATPRYHLKPAVNGGPIISLMDDSFEKPQPRPLQLPPLDTQYLYTDGDQKRRHRKKRRKHSRRRHHEDRGPSEEDLVVVVDRHQYENGYE</sequence>
<dbReference type="PROSITE" id="PS50835">
    <property type="entry name" value="IG_LIKE"/>
    <property type="match status" value="2"/>
</dbReference>
<dbReference type="InterPro" id="IPR013783">
    <property type="entry name" value="Ig-like_fold"/>
</dbReference>
<dbReference type="EMBL" id="JAIWYP010000002">
    <property type="protein sequence ID" value="KAH3868459.1"/>
    <property type="molecule type" value="Genomic_DNA"/>
</dbReference>
<keyword evidence="5" id="KW-1185">Reference proteome</keyword>
<keyword evidence="2" id="KW-0812">Transmembrane</keyword>
<keyword evidence="2" id="KW-0472">Membrane</keyword>
<evidence type="ECO:0000313" key="4">
    <source>
        <dbReference type="EMBL" id="KAH3868459.1"/>
    </source>
</evidence>
<dbReference type="Gene3D" id="2.60.40.10">
    <property type="entry name" value="Immunoglobulins"/>
    <property type="match status" value="1"/>
</dbReference>
<dbReference type="SMART" id="SM00409">
    <property type="entry name" value="IG"/>
    <property type="match status" value="2"/>
</dbReference>
<name>A0A9D4M2G7_DREPO</name>
<dbReference type="InterPro" id="IPR003599">
    <property type="entry name" value="Ig_sub"/>
</dbReference>
<protein>
    <recommendedName>
        <fullName evidence="3">Ig-like domain-containing protein</fullName>
    </recommendedName>
</protein>
<feature type="transmembrane region" description="Helical" evidence="2">
    <location>
        <begin position="855"/>
        <end position="881"/>
    </location>
</feature>
<organism evidence="4 5">
    <name type="scientific">Dreissena polymorpha</name>
    <name type="common">Zebra mussel</name>
    <name type="synonym">Mytilus polymorpha</name>
    <dbReference type="NCBI Taxonomy" id="45954"/>
    <lineage>
        <taxon>Eukaryota</taxon>
        <taxon>Metazoa</taxon>
        <taxon>Spiralia</taxon>
        <taxon>Lophotrochozoa</taxon>
        <taxon>Mollusca</taxon>
        <taxon>Bivalvia</taxon>
        <taxon>Autobranchia</taxon>
        <taxon>Heteroconchia</taxon>
        <taxon>Euheterodonta</taxon>
        <taxon>Imparidentia</taxon>
        <taxon>Neoheterodontei</taxon>
        <taxon>Myida</taxon>
        <taxon>Dreissenoidea</taxon>
        <taxon>Dreissenidae</taxon>
        <taxon>Dreissena</taxon>
    </lineage>
</organism>
<evidence type="ECO:0000259" key="3">
    <source>
        <dbReference type="PROSITE" id="PS50835"/>
    </source>
</evidence>
<evidence type="ECO:0000256" key="1">
    <source>
        <dbReference type="SAM" id="MobiDB-lite"/>
    </source>
</evidence>
<feature type="region of interest" description="Disordered" evidence="1">
    <location>
        <begin position="966"/>
        <end position="1016"/>
    </location>
</feature>
<feature type="domain" description="Ig-like" evidence="3">
    <location>
        <begin position="660"/>
        <end position="736"/>
    </location>
</feature>
<dbReference type="InterPro" id="IPR007110">
    <property type="entry name" value="Ig-like_dom"/>
</dbReference>
<dbReference type="SUPFAM" id="SSF48726">
    <property type="entry name" value="Immunoglobulin"/>
    <property type="match status" value="1"/>
</dbReference>
<dbReference type="Proteomes" id="UP000828390">
    <property type="component" value="Unassembled WGS sequence"/>
</dbReference>
<dbReference type="PANTHER" id="PTHR39069">
    <property type="entry name" value="ECDYSONE-INDUCIBLE GENE E1, ISOFORM A"/>
    <property type="match status" value="1"/>
</dbReference>
<comment type="caution">
    <text evidence="4">The sequence shown here is derived from an EMBL/GenBank/DDBJ whole genome shotgun (WGS) entry which is preliminary data.</text>
</comment>
<dbReference type="PANTHER" id="PTHR39069:SF8">
    <property type="entry name" value="FI17111P1"/>
    <property type="match status" value="1"/>
</dbReference>
<proteinExistence type="predicted"/>
<accession>A0A9D4M2G7</accession>
<evidence type="ECO:0000313" key="5">
    <source>
        <dbReference type="Proteomes" id="UP000828390"/>
    </source>
</evidence>